<dbReference type="EMBL" id="LWRY01000207">
    <property type="protein sequence ID" value="OCX69516.1"/>
    <property type="molecule type" value="Genomic_DNA"/>
</dbReference>
<dbReference type="InterPro" id="IPR000160">
    <property type="entry name" value="GGDEF_dom"/>
</dbReference>
<comment type="catalytic activity">
    <reaction evidence="2">
        <text>2 GTP = 3',3'-c-di-GMP + 2 diphosphate</text>
        <dbReference type="Rhea" id="RHEA:24898"/>
        <dbReference type="ChEBI" id="CHEBI:33019"/>
        <dbReference type="ChEBI" id="CHEBI:37565"/>
        <dbReference type="ChEBI" id="CHEBI:58805"/>
        <dbReference type="EC" id="2.7.7.65"/>
    </reaction>
</comment>
<evidence type="ECO:0000313" key="4">
    <source>
        <dbReference type="EMBL" id="OCX69516.1"/>
    </source>
</evidence>
<dbReference type="InterPro" id="IPR043128">
    <property type="entry name" value="Rev_trsase/Diguanyl_cyclase"/>
</dbReference>
<dbReference type="GO" id="GO:1902201">
    <property type="term" value="P:negative regulation of bacterial-type flagellum-dependent cell motility"/>
    <property type="evidence" value="ECO:0007669"/>
    <property type="project" value="TreeGrafter"/>
</dbReference>
<evidence type="ECO:0000313" key="7">
    <source>
        <dbReference type="Proteomes" id="UP000095008"/>
    </source>
</evidence>
<dbReference type="InterPro" id="IPR050469">
    <property type="entry name" value="Diguanylate_Cyclase"/>
</dbReference>
<dbReference type="Pfam" id="PF00990">
    <property type="entry name" value="GGDEF"/>
    <property type="match status" value="1"/>
</dbReference>
<dbReference type="EC" id="2.7.7.65" evidence="1"/>
<evidence type="ECO:0000256" key="1">
    <source>
        <dbReference type="ARBA" id="ARBA00012528"/>
    </source>
</evidence>
<keyword evidence="7" id="KW-1185">Reference proteome</keyword>
<dbReference type="FunFam" id="3.30.70.270:FF:000001">
    <property type="entry name" value="Diguanylate cyclase domain protein"/>
    <property type="match status" value="1"/>
</dbReference>
<dbReference type="EMBL" id="LWSA01000178">
    <property type="protein sequence ID" value="OCX71137.1"/>
    <property type="molecule type" value="Genomic_DNA"/>
</dbReference>
<dbReference type="InterPro" id="IPR029787">
    <property type="entry name" value="Nucleotide_cyclase"/>
</dbReference>
<name>A0A1C2I5E2_ACITH</name>
<evidence type="ECO:0000313" key="6">
    <source>
        <dbReference type="Proteomes" id="UP000094893"/>
    </source>
</evidence>
<dbReference type="SUPFAM" id="SSF55073">
    <property type="entry name" value="Nucleotide cyclase"/>
    <property type="match status" value="1"/>
</dbReference>
<protein>
    <recommendedName>
        <fullName evidence="1">diguanylate cyclase</fullName>
        <ecNumber evidence="1">2.7.7.65</ecNumber>
    </recommendedName>
</protein>
<reference evidence="5 6" key="1">
    <citation type="journal article" date="2016" name="Int. J. Mol. Sci.">
        <title>Comparative genomics of the extreme acidophile Acidithiobacillus thiooxidans reveals intraspecific divergence and niche adaptation.</title>
        <authorList>
            <person name="Zhang X."/>
            <person name="Feng X."/>
            <person name="Tao J."/>
            <person name="Ma L."/>
            <person name="Xiao Y."/>
            <person name="Liang Y."/>
            <person name="Liu X."/>
            <person name="Yin H."/>
        </authorList>
    </citation>
    <scope>NUCLEOTIDE SEQUENCE [LARGE SCALE GENOMIC DNA]</scope>
    <source>
        <strain evidence="5 6">A02</strain>
        <strain evidence="4">DXS-W</strain>
    </source>
</reference>
<dbReference type="PROSITE" id="PS50887">
    <property type="entry name" value="GGDEF"/>
    <property type="match status" value="1"/>
</dbReference>
<dbReference type="PANTHER" id="PTHR45138:SF9">
    <property type="entry name" value="DIGUANYLATE CYCLASE DGCM-RELATED"/>
    <property type="match status" value="1"/>
</dbReference>
<dbReference type="Gene3D" id="3.30.70.270">
    <property type="match status" value="1"/>
</dbReference>
<dbReference type="Proteomes" id="UP000094893">
    <property type="component" value="Unassembled WGS sequence"/>
</dbReference>
<dbReference type="AlphaFoldDB" id="A0A1C2I5E2"/>
<dbReference type="CDD" id="cd01949">
    <property type="entry name" value="GGDEF"/>
    <property type="match status" value="1"/>
</dbReference>
<dbReference type="GO" id="GO:0043709">
    <property type="term" value="P:cell adhesion involved in single-species biofilm formation"/>
    <property type="evidence" value="ECO:0007669"/>
    <property type="project" value="TreeGrafter"/>
</dbReference>
<dbReference type="SMART" id="SM00267">
    <property type="entry name" value="GGDEF"/>
    <property type="match status" value="1"/>
</dbReference>
<dbReference type="NCBIfam" id="TIGR00254">
    <property type="entry name" value="GGDEF"/>
    <property type="match status" value="1"/>
</dbReference>
<dbReference type="GO" id="GO:0005886">
    <property type="term" value="C:plasma membrane"/>
    <property type="evidence" value="ECO:0007669"/>
    <property type="project" value="TreeGrafter"/>
</dbReference>
<dbReference type="Proteomes" id="UP000095008">
    <property type="component" value="Unassembled WGS sequence"/>
</dbReference>
<dbReference type="OrthoDB" id="5293332at2"/>
<accession>A0A1C2I5E2</accession>
<proteinExistence type="predicted"/>
<sequence>MTAQSQTETYAHQNDASQVDTSPYLADLVNFYEAWKSFWQLWLREHLQGRPLPRQAEQDVLQSLHTPESRIPEARRVFWQDLQKSYHNILQRLQDLNFNEEPANNLFAVMNAAEALERQCFDEIVAFSRNLGEVDPLTGLLNRRRMEEDLCREQALVDRGASAFIAMLDVDHFKSFNDRFGHLNGDLVLKELSRRLYSALRPYDGLYRYGGEEFLTIFPQMHKSCALLTAQRLCQKIASAPFPLEQHAPVQVTISIGITSLLPNVPSHERIAIADAALYQAKHEGRNQARLLP</sequence>
<evidence type="ECO:0000256" key="2">
    <source>
        <dbReference type="ARBA" id="ARBA00034247"/>
    </source>
</evidence>
<feature type="domain" description="GGDEF" evidence="3">
    <location>
        <begin position="161"/>
        <end position="293"/>
    </location>
</feature>
<dbReference type="eggNOG" id="COG2199">
    <property type="taxonomic scope" value="Bacteria"/>
</dbReference>
<dbReference type="STRING" id="930.GCA_002079865_03320"/>
<organism evidence="5 6">
    <name type="scientific">Acidithiobacillus thiooxidans</name>
    <name type="common">Thiobacillus thiooxidans</name>
    <dbReference type="NCBI Taxonomy" id="930"/>
    <lineage>
        <taxon>Bacteria</taxon>
        <taxon>Pseudomonadati</taxon>
        <taxon>Pseudomonadota</taxon>
        <taxon>Acidithiobacillia</taxon>
        <taxon>Acidithiobacillales</taxon>
        <taxon>Acidithiobacillaceae</taxon>
        <taxon>Acidithiobacillus</taxon>
    </lineage>
</organism>
<evidence type="ECO:0000313" key="5">
    <source>
        <dbReference type="EMBL" id="OCX71137.1"/>
    </source>
</evidence>
<gene>
    <name evidence="4" type="ORF">A6M23_15225</name>
    <name evidence="5" type="ORF">A6P07_12705</name>
</gene>
<dbReference type="RefSeq" id="WP_010639923.1">
    <property type="nucleotide sequence ID" value="NZ_JAAOMO010000023.1"/>
</dbReference>
<dbReference type="GO" id="GO:0052621">
    <property type="term" value="F:diguanylate cyclase activity"/>
    <property type="evidence" value="ECO:0007669"/>
    <property type="project" value="UniProtKB-EC"/>
</dbReference>
<dbReference type="PANTHER" id="PTHR45138">
    <property type="entry name" value="REGULATORY COMPONENTS OF SENSORY TRANSDUCTION SYSTEM"/>
    <property type="match status" value="1"/>
</dbReference>
<comment type="caution">
    <text evidence="5">The sequence shown here is derived from an EMBL/GenBank/DDBJ whole genome shotgun (WGS) entry which is preliminary data.</text>
</comment>
<evidence type="ECO:0000259" key="3">
    <source>
        <dbReference type="PROSITE" id="PS50887"/>
    </source>
</evidence>